<dbReference type="PROSITE" id="PS00211">
    <property type="entry name" value="ABC_TRANSPORTER_1"/>
    <property type="match status" value="1"/>
</dbReference>
<dbReference type="Pfam" id="PF00664">
    <property type="entry name" value="ABC_membrane"/>
    <property type="match status" value="1"/>
</dbReference>
<feature type="transmembrane region" description="Helical" evidence="10">
    <location>
        <begin position="379"/>
        <end position="401"/>
    </location>
</feature>
<sequence length="864" mass="93700">MPHHELSGWCGKHAGHGILDAGSFDSCYLLTAVGPALLLLATVTLGIQGLRLHRLRAVTRTWRPPGSHTHVQAVLAGIMAGLHLAAFLIFATQYVKVPYLIGSFAVLTVAWAVILTLLLLSMRWRVQARLKPLAAGVAALYALLAYSAGQYAWHGRGRTPFESRSALAVALGTFLGAAWFASAETRKFVDPAEDEALMESLLGDVEAPVGASTHWTLASKNRKHSWVSLLAIAAKYMWPEDVWLQVRASVCVLLVVAIRLLNLAVPFLYKKVVDEFAAFSARTHAQPPTHYTFWETFYPYVAAYIVVYFFQGGAGGGSVGIISNLRSFLWIPISQNSYRRATLDIFTHVLDMDLTFHLHRKTGELLRIMDRGTNSIQTMLSTVVFSIGPSIFDIAAASIYIALSLKFWIAIIVFVTLGGYIPVTIYLTMWRGKFRRELNRLDNAVRAKAADALLNYETVKYFGNEGFERATFARAIDDFQVEDFRLQASLNLVNVAQSFMIFAGLAAGLLVCTQGIADGSLSVGDAVLFVTLMQQLYAPLNFFGTYYRVIQQSMIDMENMFELLAKQPSINDSPGATDLAVTQHDVSFKDVSFEYHAGTRVLSNVSFAIPAGKTVALVGATGSGKSTILRLLFRFYDPSAGGIYVGGKDISHVTQASLRAVIGVVPQDTVLFNDTVRYNIAYARPDASQEDIEAAASAACIDEVIKTKFPMGYDTVVGERGLRLSGGEKQRVAFARAILKNPAILVLDEATSSLDGLTEARIQASLAAQRADRSVLIVAHRLSTVADADAIVVLAEGQVVERGSHAQLLECGGLYARMWRRQAEAAAHGEEEGGAPRSGPVSASTSGEPLSALGNGALPGPPAL</sequence>
<organism evidence="13">
    <name type="scientific">Auxenochlorella protothecoides</name>
    <name type="common">Green microalga</name>
    <name type="synonym">Chlorella protothecoides</name>
    <dbReference type="NCBI Taxonomy" id="3075"/>
    <lineage>
        <taxon>Eukaryota</taxon>
        <taxon>Viridiplantae</taxon>
        <taxon>Chlorophyta</taxon>
        <taxon>core chlorophytes</taxon>
        <taxon>Trebouxiophyceae</taxon>
        <taxon>Chlorellales</taxon>
        <taxon>Chlorellaceae</taxon>
        <taxon>Auxenochlorella</taxon>
    </lineage>
</organism>
<feature type="domain" description="ABC transmembrane type-1" evidence="12">
    <location>
        <begin position="250"/>
        <end position="552"/>
    </location>
</feature>
<dbReference type="GO" id="GO:0140359">
    <property type="term" value="F:ABC-type transporter activity"/>
    <property type="evidence" value="ECO:0007669"/>
    <property type="project" value="InterPro"/>
</dbReference>
<dbReference type="CDD" id="cd18581">
    <property type="entry name" value="ABC_6TM_ABCB6"/>
    <property type="match status" value="1"/>
</dbReference>
<dbReference type="InterPro" id="IPR027417">
    <property type="entry name" value="P-loop_NTPase"/>
</dbReference>
<dbReference type="PANTHER" id="PTHR24221:SF654">
    <property type="entry name" value="ATP-BINDING CASSETTE SUB-FAMILY B MEMBER 6"/>
    <property type="match status" value="1"/>
</dbReference>
<dbReference type="GO" id="GO:0016887">
    <property type="term" value="F:ATP hydrolysis activity"/>
    <property type="evidence" value="ECO:0007669"/>
    <property type="project" value="InterPro"/>
</dbReference>
<feature type="transmembrane region" description="Helical" evidence="10">
    <location>
        <begin position="165"/>
        <end position="182"/>
    </location>
</feature>
<comment type="subcellular location">
    <subcellularLocation>
        <location evidence="1">Membrane</location>
        <topology evidence="1">Multi-pass membrane protein</topology>
    </subcellularLocation>
</comment>
<keyword evidence="2" id="KW-0813">Transport</keyword>
<evidence type="ECO:0000259" key="11">
    <source>
        <dbReference type="PROSITE" id="PS50893"/>
    </source>
</evidence>
<dbReference type="InterPro" id="IPR036640">
    <property type="entry name" value="ABC1_TM_sf"/>
</dbReference>
<dbReference type="Pfam" id="PF00005">
    <property type="entry name" value="ABC_tran"/>
    <property type="match status" value="1"/>
</dbReference>
<feature type="transmembrane region" description="Helical" evidence="10">
    <location>
        <begin position="246"/>
        <end position="269"/>
    </location>
</feature>
<evidence type="ECO:0000256" key="9">
    <source>
        <dbReference type="SAM" id="MobiDB-lite"/>
    </source>
</evidence>
<evidence type="ECO:0000256" key="10">
    <source>
        <dbReference type="SAM" id="Phobius"/>
    </source>
</evidence>
<dbReference type="PROSITE" id="PS50929">
    <property type="entry name" value="ABC_TM1F"/>
    <property type="match status" value="1"/>
</dbReference>
<feature type="region of interest" description="Disordered" evidence="9">
    <location>
        <begin position="826"/>
        <end position="864"/>
    </location>
</feature>
<dbReference type="Gene3D" id="1.20.1560.10">
    <property type="entry name" value="ABC transporter type 1, transmembrane domain"/>
    <property type="match status" value="1"/>
</dbReference>
<feature type="domain" description="ABC transporter" evidence="11">
    <location>
        <begin position="586"/>
        <end position="821"/>
    </location>
</feature>
<protein>
    <recommendedName>
        <fullName evidence="14">ATP-binding cassette sub-family B member 6, mitochondrial</fullName>
    </recommendedName>
</protein>
<dbReference type="InterPro" id="IPR003593">
    <property type="entry name" value="AAA+_ATPase"/>
</dbReference>
<keyword evidence="6 10" id="KW-1133">Transmembrane helix</keyword>
<feature type="transmembrane region" description="Helical" evidence="10">
    <location>
        <begin position="97"/>
        <end position="120"/>
    </location>
</feature>
<evidence type="ECO:0000256" key="8">
    <source>
        <dbReference type="ARBA" id="ARBA00024363"/>
    </source>
</evidence>
<reference evidence="13" key="1">
    <citation type="submission" date="2015-08" db="EMBL/GenBank/DDBJ databases">
        <authorList>
            <person name="Babu N.S."/>
            <person name="Beckwith C.J."/>
            <person name="Beseler K.G."/>
            <person name="Brison A."/>
            <person name="Carone J.V."/>
            <person name="Caskin T.P."/>
            <person name="Diamond M."/>
            <person name="Durham M.E."/>
            <person name="Foxe J.M."/>
            <person name="Go M."/>
            <person name="Henderson B.A."/>
            <person name="Jones I.B."/>
            <person name="McGettigan J.A."/>
            <person name="Micheletti S.J."/>
            <person name="Nasrallah M.E."/>
            <person name="Ortiz D."/>
            <person name="Piller C.R."/>
            <person name="Privatt S.R."/>
            <person name="Schneider S.L."/>
            <person name="Sharp S."/>
            <person name="Smith T.C."/>
            <person name="Stanton J.D."/>
            <person name="Ullery H.E."/>
            <person name="Wilson R.J."/>
            <person name="Serrano M.G."/>
            <person name="Buck G."/>
            <person name="Lee V."/>
            <person name="Wang Y."/>
            <person name="Carvalho R."/>
            <person name="Voegtly L."/>
            <person name="Shi R."/>
            <person name="Duckworth R."/>
            <person name="Johnson A."/>
            <person name="Loviza R."/>
            <person name="Walstead R."/>
            <person name="Shah Z."/>
            <person name="Kiflezghi M."/>
            <person name="Wade K."/>
            <person name="Ball S.L."/>
            <person name="Bradley K.W."/>
            <person name="Asai D.J."/>
            <person name="Bowman C.A."/>
            <person name="Russell D.A."/>
            <person name="Pope W.H."/>
            <person name="Jacobs-Sera D."/>
            <person name="Hendrix R.W."/>
            <person name="Hatfull G.F."/>
        </authorList>
    </citation>
    <scope>NUCLEOTIDE SEQUENCE</scope>
</reference>
<evidence type="ECO:0008006" key="14">
    <source>
        <dbReference type="Google" id="ProtNLM"/>
    </source>
</evidence>
<gene>
    <name evidence="13" type="ORF">g.4975</name>
</gene>
<accession>A0A1D1ZRK4</accession>
<evidence type="ECO:0000256" key="1">
    <source>
        <dbReference type="ARBA" id="ARBA00004141"/>
    </source>
</evidence>
<dbReference type="InterPro" id="IPR003439">
    <property type="entry name" value="ABC_transporter-like_ATP-bd"/>
</dbReference>
<feature type="transmembrane region" description="Helical" evidence="10">
    <location>
        <begin position="407"/>
        <end position="430"/>
    </location>
</feature>
<evidence type="ECO:0000313" key="13">
    <source>
        <dbReference type="EMBL" id="JAT69596.1"/>
    </source>
</evidence>
<dbReference type="InterPro" id="IPR011527">
    <property type="entry name" value="ABC1_TM_dom"/>
</dbReference>
<feature type="transmembrane region" description="Helical" evidence="10">
    <location>
        <begin position="132"/>
        <end position="153"/>
    </location>
</feature>
<keyword evidence="4" id="KW-0547">Nucleotide-binding</keyword>
<dbReference type="AlphaFoldDB" id="A0A1D1ZRK4"/>
<dbReference type="GO" id="GO:0016020">
    <property type="term" value="C:membrane"/>
    <property type="evidence" value="ECO:0007669"/>
    <property type="project" value="UniProtKB-SubCell"/>
</dbReference>
<keyword evidence="5" id="KW-0067">ATP-binding</keyword>
<feature type="transmembrane region" description="Helical" evidence="10">
    <location>
        <begin position="492"/>
        <end position="511"/>
    </location>
</feature>
<keyword evidence="3 10" id="KW-0812">Transmembrane</keyword>
<evidence type="ECO:0000256" key="6">
    <source>
        <dbReference type="ARBA" id="ARBA00022989"/>
    </source>
</evidence>
<feature type="transmembrane region" description="Helical" evidence="10">
    <location>
        <begin position="297"/>
        <end position="322"/>
    </location>
</feature>
<evidence type="ECO:0000256" key="5">
    <source>
        <dbReference type="ARBA" id="ARBA00022840"/>
    </source>
</evidence>
<feature type="transmembrane region" description="Helical" evidence="10">
    <location>
        <begin position="28"/>
        <end position="50"/>
    </location>
</feature>
<dbReference type="SMART" id="SM00382">
    <property type="entry name" value="AAA"/>
    <property type="match status" value="1"/>
</dbReference>
<dbReference type="SUPFAM" id="SSF52540">
    <property type="entry name" value="P-loop containing nucleoside triphosphate hydrolases"/>
    <property type="match status" value="1"/>
</dbReference>
<dbReference type="Gene3D" id="3.40.50.300">
    <property type="entry name" value="P-loop containing nucleotide triphosphate hydrolases"/>
    <property type="match status" value="1"/>
</dbReference>
<keyword evidence="7 10" id="KW-0472">Membrane</keyword>
<comment type="similarity">
    <text evidence="8">Belongs to the ABC transporter superfamily. ABCB family. Heavy Metal importer (TC 3.A.1.210) subfamily.</text>
</comment>
<feature type="transmembrane region" description="Helical" evidence="10">
    <location>
        <begin position="71"/>
        <end position="91"/>
    </location>
</feature>
<dbReference type="EMBL" id="GDKF01009026">
    <property type="protein sequence ID" value="JAT69596.1"/>
    <property type="molecule type" value="Transcribed_RNA"/>
</dbReference>
<proteinExistence type="inferred from homology"/>
<dbReference type="InterPro" id="IPR017871">
    <property type="entry name" value="ABC_transporter-like_CS"/>
</dbReference>
<evidence type="ECO:0000259" key="12">
    <source>
        <dbReference type="PROSITE" id="PS50929"/>
    </source>
</evidence>
<dbReference type="PROSITE" id="PS50893">
    <property type="entry name" value="ABC_TRANSPORTER_2"/>
    <property type="match status" value="1"/>
</dbReference>
<evidence type="ECO:0000256" key="4">
    <source>
        <dbReference type="ARBA" id="ARBA00022741"/>
    </source>
</evidence>
<dbReference type="GO" id="GO:0005524">
    <property type="term" value="F:ATP binding"/>
    <property type="evidence" value="ECO:0007669"/>
    <property type="project" value="UniProtKB-KW"/>
</dbReference>
<evidence type="ECO:0000256" key="3">
    <source>
        <dbReference type="ARBA" id="ARBA00022692"/>
    </source>
</evidence>
<dbReference type="SUPFAM" id="SSF90123">
    <property type="entry name" value="ABC transporter transmembrane region"/>
    <property type="match status" value="1"/>
</dbReference>
<evidence type="ECO:0000256" key="7">
    <source>
        <dbReference type="ARBA" id="ARBA00023136"/>
    </source>
</evidence>
<dbReference type="PANTHER" id="PTHR24221">
    <property type="entry name" value="ATP-BINDING CASSETTE SUB-FAMILY B"/>
    <property type="match status" value="1"/>
</dbReference>
<evidence type="ECO:0000256" key="2">
    <source>
        <dbReference type="ARBA" id="ARBA00022448"/>
    </source>
</evidence>
<dbReference type="InterPro" id="IPR039421">
    <property type="entry name" value="Type_1_exporter"/>
</dbReference>
<name>A0A1D1ZRK4_AUXPR</name>
<dbReference type="FunFam" id="3.40.50.300:FF:000287">
    <property type="entry name" value="Multidrug ABC transporter ATP-binding protein"/>
    <property type="match status" value="1"/>
</dbReference>